<gene>
    <name evidence="1" type="ORF">FWILDA_LOCUS16575</name>
</gene>
<accession>A0A9W4T671</accession>
<organism evidence="1 2">
    <name type="scientific">Funneliformis geosporum</name>
    <dbReference type="NCBI Taxonomy" id="1117311"/>
    <lineage>
        <taxon>Eukaryota</taxon>
        <taxon>Fungi</taxon>
        <taxon>Fungi incertae sedis</taxon>
        <taxon>Mucoromycota</taxon>
        <taxon>Glomeromycotina</taxon>
        <taxon>Glomeromycetes</taxon>
        <taxon>Glomerales</taxon>
        <taxon>Glomeraceae</taxon>
        <taxon>Funneliformis</taxon>
    </lineage>
</organism>
<evidence type="ECO:0000313" key="2">
    <source>
        <dbReference type="Proteomes" id="UP001153678"/>
    </source>
</evidence>
<proteinExistence type="predicted"/>
<evidence type="ECO:0000313" key="1">
    <source>
        <dbReference type="EMBL" id="CAI2194433.1"/>
    </source>
</evidence>
<reference evidence="1" key="1">
    <citation type="submission" date="2022-08" db="EMBL/GenBank/DDBJ databases">
        <authorList>
            <person name="Kallberg Y."/>
            <person name="Tangrot J."/>
            <person name="Rosling A."/>
        </authorList>
    </citation>
    <scope>NUCLEOTIDE SEQUENCE</scope>
    <source>
        <strain evidence="1">Wild A</strain>
    </source>
</reference>
<comment type="caution">
    <text evidence="1">The sequence shown here is derived from an EMBL/GenBank/DDBJ whole genome shotgun (WGS) entry which is preliminary data.</text>
</comment>
<sequence>MKISTWIKSGVIDENIKDSLDSTVESLHSICPLRANKKSIRESLRDVLDRDQSFREKTTANIQVHKWLSPTAKFNKKRYDRSSAIANRENPPPVEEFSFSANEQGAIVETFYTLIELELYTFLYDHAGIIPAKI</sequence>
<protein>
    <submittedName>
        <fullName evidence="1">9219_t:CDS:1</fullName>
    </submittedName>
</protein>
<dbReference type="Proteomes" id="UP001153678">
    <property type="component" value="Unassembled WGS sequence"/>
</dbReference>
<name>A0A9W4T671_9GLOM</name>
<dbReference type="AlphaFoldDB" id="A0A9W4T671"/>
<dbReference type="OrthoDB" id="2387552at2759"/>
<keyword evidence="2" id="KW-1185">Reference proteome</keyword>
<dbReference type="EMBL" id="CAMKVN010010890">
    <property type="protein sequence ID" value="CAI2194433.1"/>
    <property type="molecule type" value="Genomic_DNA"/>
</dbReference>
<feature type="non-terminal residue" evidence="1">
    <location>
        <position position="134"/>
    </location>
</feature>